<evidence type="ECO:0000259" key="3">
    <source>
        <dbReference type="Pfam" id="PF03109"/>
    </source>
</evidence>
<sequence length="550" mass="60581">MQRDLGRLAQLATILIRHGLGDLIGRLGLTGAARKAGRVLKPSDAVASVDLAPPQRLRMALEEMGPTFVKLGQILSTRADLLPSAYIAELEKLRDRVPPVPFAALLEEVDAERGHPLIDDFVEIDPIPLGAGSIAQVHRARLENGGEVVLKIRRPGIRAKIEADLRLLDWLVDIAMAESAEIRRFRPDDVVAEFARSIRTELDLANECRNAERIAENFRDCVHIHVPRVHWQWTSEIMSVQDVAAGTPGTDLEAARRAGLDLRRIAARGADAMLQMMLKDRFFHADPHPGNVFYLPGDEIVFIDFGMVGHLSRRRRDELVDLLTGIVDRRPEAVTSILLDWADAGANPGLENRIDGFIDRVHGMPLKSLNLSALVLDLVALVRAHDLVLPPDLTMLLKAFTTLDGMGRELDPEFDMVAAAQPFLRRLMLERFSPAQLAHSARGHLLAGAGLMGRLPEDLRRLLIDAQQGKLSFGIEVRKLDHLMDRFDRTITRVTLGILIAALIMGSSIVMTVVGGELPVGLGFFAMAGFSGAVAGGLWLVWSILRGRKD</sequence>
<feature type="transmembrane region" description="Helical" evidence="2">
    <location>
        <begin position="494"/>
        <end position="514"/>
    </location>
</feature>
<keyword evidence="2" id="KW-1133">Transmembrane helix</keyword>
<dbReference type="CDD" id="cd05121">
    <property type="entry name" value="ABC1_ADCK3-like"/>
    <property type="match status" value="1"/>
</dbReference>
<dbReference type="STRING" id="1335048.AKL17_2550"/>
<dbReference type="InterPro" id="IPR050154">
    <property type="entry name" value="UbiB_kinase"/>
</dbReference>
<gene>
    <name evidence="4" type="ORF">AKL17_2550</name>
</gene>
<dbReference type="PANTHER" id="PTHR10566:SF113">
    <property type="entry name" value="PROTEIN ACTIVITY OF BC1 COMPLEX KINASE 7, CHLOROPLASTIC"/>
    <property type="match status" value="1"/>
</dbReference>
<evidence type="ECO:0000256" key="1">
    <source>
        <dbReference type="ARBA" id="ARBA00009670"/>
    </source>
</evidence>
<dbReference type="AlphaFoldDB" id="A0A165SP57"/>
<dbReference type="Proteomes" id="UP000076128">
    <property type="component" value="Chromosome"/>
</dbReference>
<dbReference type="PANTHER" id="PTHR10566">
    <property type="entry name" value="CHAPERONE-ACTIVITY OF BC1 COMPLEX CABC1 -RELATED"/>
    <property type="match status" value="1"/>
</dbReference>
<proteinExistence type="inferred from homology"/>
<dbReference type="InterPro" id="IPR011009">
    <property type="entry name" value="Kinase-like_dom_sf"/>
</dbReference>
<organism evidence="4 5">
    <name type="scientific">Frigidibacter mobilis</name>
    <dbReference type="NCBI Taxonomy" id="1335048"/>
    <lineage>
        <taxon>Bacteria</taxon>
        <taxon>Pseudomonadati</taxon>
        <taxon>Pseudomonadota</taxon>
        <taxon>Alphaproteobacteria</taxon>
        <taxon>Rhodobacterales</taxon>
        <taxon>Paracoccaceae</taxon>
        <taxon>Frigidibacter</taxon>
    </lineage>
</organism>
<dbReference type="OrthoDB" id="9795390at2"/>
<comment type="similarity">
    <text evidence="1">Belongs to the protein kinase superfamily. ADCK protein kinase family.</text>
</comment>
<protein>
    <submittedName>
        <fullName evidence="4">ABC transporter</fullName>
    </submittedName>
</protein>
<evidence type="ECO:0000313" key="4">
    <source>
        <dbReference type="EMBL" id="AMY69793.1"/>
    </source>
</evidence>
<dbReference type="KEGG" id="daa:AKL17_2550"/>
<dbReference type="Pfam" id="PF03109">
    <property type="entry name" value="ABC1"/>
    <property type="match status" value="1"/>
</dbReference>
<keyword evidence="2" id="KW-0812">Transmembrane</keyword>
<accession>A0A165SP57</accession>
<dbReference type="SUPFAM" id="SSF56112">
    <property type="entry name" value="Protein kinase-like (PK-like)"/>
    <property type="match status" value="1"/>
</dbReference>
<feature type="transmembrane region" description="Helical" evidence="2">
    <location>
        <begin position="520"/>
        <end position="545"/>
    </location>
</feature>
<name>A0A165SP57_9RHOB</name>
<feature type="domain" description="ABC1 atypical kinase-like" evidence="3">
    <location>
        <begin position="92"/>
        <end position="335"/>
    </location>
</feature>
<dbReference type="PATRIC" id="fig|1335048.3.peg.2658"/>
<evidence type="ECO:0000313" key="5">
    <source>
        <dbReference type="Proteomes" id="UP000076128"/>
    </source>
</evidence>
<keyword evidence="2" id="KW-0472">Membrane</keyword>
<dbReference type="EMBL" id="CP012661">
    <property type="protein sequence ID" value="AMY69793.1"/>
    <property type="molecule type" value="Genomic_DNA"/>
</dbReference>
<keyword evidence="5" id="KW-1185">Reference proteome</keyword>
<reference evidence="4 5" key="1">
    <citation type="submission" date="2015-09" db="EMBL/GenBank/DDBJ databases">
        <title>Complete genome sequence of Defluviimonas alba cai42t isolated from an oilfield in Xinjiang.</title>
        <authorList>
            <person name="Geng S."/>
            <person name="Pan X."/>
            <person name="Wu X."/>
        </authorList>
    </citation>
    <scope>NUCLEOTIDE SEQUENCE [LARGE SCALE GENOMIC DNA]</scope>
    <source>
        <strain evidence="5">cai42</strain>
    </source>
</reference>
<dbReference type="InterPro" id="IPR004147">
    <property type="entry name" value="ABC1_dom"/>
</dbReference>
<evidence type="ECO:0000256" key="2">
    <source>
        <dbReference type="SAM" id="Phobius"/>
    </source>
</evidence>